<dbReference type="EMBL" id="JBDFRB010000004">
    <property type="protein sequence ID" value="MEN2744078.1"/>
    <property type="molecule type" value="Genomic_DNA"/>
</dbReference>
<dbReference type="Pfam" id="PF01903">
    <property type="entry name" value="CbiX"/>
    <property type="match status" value="2"/>
</dbReference>
<accession>A0ABU9WY06</accession>
<dbReference type="InterPro" id="IPR002762">
    <property type="entry name" value="CbiX-like"/>
</dbReference>
<dbReference type="PANTHER" id="PTHR33542">
    <property type="entry name" value="SIROHYDROCHLORIN FERROCHELATASE, CHLOROPLASTIC"/>
    <property type="match status" value="1"/>
</dbReference>
<gene>
    <name evidence="3" type="ORF">ABCQ75_05935</name>
</gene>
<reference evidence="3 4" key="1">
    <citation type="submission" date="2024-05" db="EMBL/GenBank/DDBJ databases">
        <title>Sinomonas sp. nov., isolated from a waste landfill.</title>
        <authorList>
            <person name="Zhao Y."/>
        </authorList>
    </citation>
    <scope>NUCLEOTIDE SEQUENCE [LARGE SCALE GENOMIC DNA]</scope>
    <source>
        <strain evidence="3 4">CCTCC AB2014300</strain>
    </source>
</reference>
<keyword evidence="4" id="KW-1185">Reference proteome</keyword>
<evidence type="ECO:0000256" key="1">
    <source>
        <dbReference type="ARBA" id="ARBA00022723"/>
    </source>
</evidence>
<keyword evidence="1" id="KW-0479">Metal-binding</keyword>
<organism evidence="3 4">
    <name type="scientific">Sinomonas halotolerans</name>
    <dbReference type="NCBI Taxonomy" id="1644133"/>
    <lineage>
        <taxon>Bacteria</taxon>
        <taxon>Bacillati</taxon>
        <taxon>Actinomycetota</taxon>
        <taxon>Actinomycetes</taxon>
        <taxon>Micrococcales</taxon>
        <taxon>Micrococcaceae</taxon>
        <taxon>Sinomonas</taxon>
    </lineage>
</organism>
<dbReference type="SUPFAM" id="SSF53800">
    <property type="entry name" value="Chelatase"/>
    <property type="match status" value="1"/>
</dbReference>
<dbReference type="Proteomes" id="UP001422074">
    <property type="component" value="Unassembled WGS sequence"/>
</dbReference>
<dbReference type="Gene3D" id="3.40.50.1400">
    <property type="match status" value="2"/>
</dbReference>
<proteinExistence type="predicted"/>
<dbReference type="InterPro" id="IPR050963">
    <property type="entry name" value="Sirohydro_Cobaltochel/CbiX"/>
</dbReference>
<dbReference type="RefSeq" id="WP_345883864.1">
    <property type="nucleotide sequence ID" value="NZ_JBDFRB010000004.1"/>
</dbReference>
<keyword evidence="2" id="KW-0456">Lyase</keyword>
<name>A0ABU9WY06_9MICC</name>
<dbReference type="CDD" id="cd03416">
    <property type="entry name" value="CbiX_SirB_N"/>
    <property type="match status" value="1"/>
</dbReference>
<dbReference type="PANTHER" id="PTHR33542:SF5">
    <property type="entry name" value="FERROCHELATASE CHE1"/>
    <property type="match status" value="1"/>
</dbReference>
<protein>
    <submittedName>
        <fullName evidence="3">CbiX/SirB N-terminal domain-containing protein</fullName>
    </submittedName>
</protein>
<comment type="caution">
    <text evidence="3">The sequence shown here is derived from an EMBL/GenBank/DDBJ whole genome shotgun (WGS) entry which is preliminary data.</text>
</comment>
<evidence type="ECO:0000256" key="2">
    <source>
        <dbReference type="ARBA" id="ARBA00023239"/>
    </source>
</evidence>
<evidence type="ECO:0000313" key="3">
    <source>
        <dbReference type="EMBL" id="MEN2744078.1"/>
    </source>
</evidence>
<sequence length="235" mass="24186">MTEDILVACAHGTRSPEGRAAILQVVEEIRAARPGLTVVDAYVDVHGPELPEVVAGLPAGARAVVVPLLLSVGYHVRVDIAKAAKSRPGTLTARPLGPDERLARVLAARLGEAGLGADDAVVLAAAGSSNPEAAADVERLADMLRHLIPNRILPGYGASARPSVPEAVAELRAEEADDDGRDARVVVASYLLAPGYFHDQLATAGADAVAAPILPAPEIAEIALARYDEALASAS</sequence>
<evidence type="ECO:0000313" key="4">
    <source>
        <dbReference type="Proteomes" id="UP001422074"/>
    </source>
</evidence>